<dbReference type="Pfam" id="PF07992">
    <property type="entry name" value="Pyr_redox_2"/>
    <property type="match status" value="1"/>
</dbReference>
<organism evidence="3 4">
    <name type="scientific">Christiangramia sabulilitoris</name>
    <dbReference type="NCBI Taxonomy" id="2583991"/>
    <lineage>
        <taxon>Bacteria</taxon>
        <taxon>Pseudomonadati</taxon>
        <taxon>Bacteroidota</taxon>
        <taxon>Flavobacteriia</taxon>
        <taxon>Flavobacteriales</taxon>
        <taxon>Flavobacteriaceae</taxon>
        <taxon>Christiangramia</taxon>
    </lineage>
</organism>
<dbReference type="PROSITE" id="PS51257">
    <property type="entry name" value="PROKAR_LIPOPROTEIN"/>
    <property type="match status" value="1"/>
</dbReference>
<dbReference type="SUPFAM" id="SSF51905">
    <property type="entry name" value="FAD/NAD(P)-binding domain"/>
    <property type="match status" value="1"/>
</dbReference>
<keyword evidence="1" id="KW-1133">Transmembrane helix</keyword>
<keyword evidence="1" id="KW-0472">Membrane</keyword>
<dbReference type="EMBL" id="VHSF01000001">
    <property type="protein sequence ID" value="TRO67534.1"/>
    <property type="molecule type" value="Genomic_DNA"/>
</dbReference>
<name>A0A550I994_9FLAO</name>
<evidence type="ECO:0000256" key="1">
    <source>
        <dbReference type="SAM" id="Phobius"/>
    </source>
</evidence>
<sequence>MAKTPDFDVLIIGGGAAGISCALVIGSAMEKAYARGRKAGIILHQKNSHLQSALLNNVFGISPGTKGNHLLEQGVDHLGDLYPQILQIGKEKVKEVAEVDGFYKALTNRREYTAKIIVVAVGYTSPMRISGFDQYLIPHKKAKASKNRIQLQNNDHLVKPGLYVAGTLAGWRSQYAIACGSGAAVATDILTIWNEGEHTKVHDKLVQEEKQ</sequence>
<reference evidence="3 4" key="1">
    <citation type="submission" date="2019-06" db="EMBL/GenBank/DDBJ databases">
        <title>Gramella sabulilitoris sp. nov., isolated from a marine sand.</title>
        <authorList>
            <person name="Yoon J.-H."/>
        </authorList>
    </citation>
    <scope>NUCLEOTIDE SEQUENCE [LARGE SCALE GENOMIC DNA]</scope>
    <source>
        <strain evidence="3 4">HSMS-1</strain>
    </source>
</reference>
<dbReference type="InterPro" id="IPR036188">
    <property type="entry name" value="FAD/NAD-bd_sf"/>
</dbReference>
<feature type="domain" description="FAD/NAD(P)-binding" evidence="2">
    <location>
        <begin position="7"/>
        <end position="155"/>
    </location>
</feature>
<dbReference type="Gene3D" id="3.50.50.60">
    <property type="entry name" value="FAD/NAD(P)-binding domain"/>
    <property type="match status" value="1"/>
</dbReference>
<evidence type="ECO:0000313" key="4">
    <source>
        <dbReference type="Proteomes" id="UP000315131"/>
    </source>
</evidence>
<evidence type="ECO:0000259" key="2">
    <source>
        <dbReference type="Pfam" id="PF07992"/>
    </source>
</evidence>
<comment type="caution">
    <text evidence="3">The sequence shown here is derived from an EMBL/GenBank/DDBJ whole genome shotgun (WGS) entry which is preliminary data.</text>
</comment>
<accession>A0A550I994</accession>
<dbReference type="AlphaFoldDB" id="A0A550I994"/>
<dbReference type="RefSeq" id="WP_143410308.1">
    <property type="nucleotide sequence ID" value="NZ_VHSF01000001.1"/>
</dbReference>
<gene>
    <name evidence="3" type="ORF">FGM01_06535</name>
</gene>
<keyword evidence="1" id="KW-0812">Transmembrane</keyword>
<dbReference type="OrthoDB" id="1199853at2"/>
<proteinExistence type="predicted"/>
<evidence type="ECO:0000313" key="3">
    <source>
        <dbReference type="EMBL" id="TRO67534.1"/>
    </source>
</evidence>
<keyword evidence="4" id="KW-1185">Reference proteome</keyword>
<dbReference type="InterPro" id="IPR023753">
    <property type="entry name" value="FAD/NAD-binding_dom"/>
</dbReference>
<protein>
    <submittedName>
        <fullName evidence="3">NAD(P)/FAD-dependent oxidoreductase</fullName>
    </submittedName>
</protein>
<feature type="transmembrane region" description="Helical" evidence="1">
    <location>
        <begin position="6"/>
        <end position="28"/>
    </location>
</feature>
<dbReference type="Proteomes" id="UP000315131">
    <property type="component" value="Unassembled WGS sequence"/>
</dbReference>
<dbReference type="GO" id="GO:0016491">
    <property type="term" value="F:oxidoreductase activity"/>
    <property type="evidence" value="ECO:0007669"/>
    <property type="project" value="InterPro"/>
</dbReference>